<gene>
    <name evidence="1" type="ORF">SU9_016650</name>
</gene>
<dbReference type="OrthoDB" id="4334033at2"/>
<reference evidence="1" key="1">
    <citation type="journal article" date="2012" name="J. Bacteriol.">
        <title>Genome Sequence of Streptomyces auratus Strain AGR0001, a Phoslactomycin-Producing Actinomycete.</title>
        <authorList>
            <person name="Han X."/>
            <person name="Li M."/>
            <person name="Ding Z."/>
            <person name="Zhao J."/>
            <person name="Ji K."/>
            <person name="Wen M."/>
            <person name="Lu T."/>
        </authorList>
    </citation>
    <scope>NUCLEOTIDE SEQUENCE</scope>
    <source>
        <strain evidence="1">AGR0001</strain>
    </source>
</reference>
<accession>A0A8B1NF06</accession>
<keyword evidence="2" id="KW-1185">Reference proteome</keyword>
<proteinExistence type="predicted"/>
<evidence type="ECO:0000313" key="2">
    <source>
        <dbReference type="Proteomes" id="UP000009036"/>
    </source>
</evidence>
<dbReference type="AlphaFoldDB" id="A0A8B1NF06"/>
<dbReference type="RefSeq" id="WP_144044208.1">
    <property type="nucleotide sequence ID" value="NZ_CP072931.1"/>
</dbReference>
<dbReference type="KEGG" id="sauh:SU9_016650"/>
<protein>
    <submittedName>
        <fullName evidence="1">Uncharacterized protein</fullName>
    </submittedName>
</protein>
<name>A0A8B1NF06_9ACTN</name>
<evidence type="ECO:0000313" key="1">
    <source>
        <dbReference type="EMBL" id="QTZ92905.1"/>
    </source>
</evidence>
<organism evidence="1 2">
    <name type="scientific">Streptomyces auratus AGR0001</name>
    <dbReference type="NCBI Taxonomy" id="1160718"/>
    <lineage>
        <taxon>Bacteria</taxon>
        <taxon>Bacillati</taxon>
        <taxon>Actinomycetota</taxon>
        <taxon>Actinomycetes</taxon>
        <taxon>Kitasatosporales</taxon>
        <taxon>Streptomycetaceae</taxon>
        <taxon>Streptomyces</taxon>
    </lineage>
</organism>
<dbReference type="EMBL" id="CP072931">
    <property type="protein sequence ID" value="QTZ92905.1"/>
    <property type="molecule type" value="Genomic_DNA"/>
</dbReference>
<sequence length="191" mass="20031">MTAAATAALWSVRGRRRVRVLPGRAAGGGASIAVSVFAGEGRAPAASVPACARFCGARAVGCGALPADTDEHFALDAEACTDGRWLACADVLHGSRPWPAESAVGWVRDLLTRYTGCRLAGLPLIGGGWAVAERLDDCRLIRSAFLRSSPPRPERTRAAWEYSLMASCLHGLVATGYSLEELLPLTVLSLG</sequence>
<reference evidence="1" key="2">
    <citation type="submission" date="2021-04" db="EMBL/GenBank/DDBJ databases">
        <authorList>
            <person name="Wen M.-L."/>
            <person name="Han X.-L."/>
            <person name="Xiong J."/>
        </authorList>
    </citation>
    <scope>NUCLEOTIDE SEQUENCE</scope>
    <source>
        <strain evidence="1">AGR0001</strain>
    </source>
</reference>
<dbReference type="Proteomes" id="UP000009036">
    <property type="component" value="Chromosome"/>
</dbReference>